<protein>
    <submittedName>
        <fullName evidence="1">Uncharacterized protein</fullName>
    </submittedName>
</protein>
<dbReference type="Proteomes" id="UP001375370">
    <property type="component" value="Chromosome"/>
</dbReference>
<evidence type="ECO:0000313" key="2">
    <source>
        <dbReference type="Proteomes" id="UP001375370"/>
    </source>
</evidence>
<keyword evidence="2" id="KW-1185">Reference proteome</keyword>
<sequence length="62" mass="7557">MMQMELARFFDGRKFMWDGETYDSETEYRPHLEKYSAEGFEVKELNENEKYYLFTRRVVAGS</sequence>
<gene>
    <name evidence="1" type="ORF">V8247_08090</name>
</gene>
<dbReference type="EMBL" id="CP146612">
    <property type="protein sequence ID" value="WWX25207.1"/>
    <property type="molecule type" value="Genomic_DNA"/>
</dbReference>
<proteinExistence type="predicted"/>
<evidence type="ECO:0000313" key="1">
    <source>
        <dbReference type="EMBL" id="WWX25207.1"/>
    </source>
</evidence>
<name>A0ABZ2J2W0_9CHLR</name>
<accession>A0ABZ2J2W0</accession>
<organism evidence="1 2">
    <name type="scientific">Candidatus Dehalogenimonas loeffleri</name>
    <dbReference type="NCBI Taxonomy" id="3127115"/>
    <lineage>
        <taxon>Bacteria</taxon>
        <taxon>Bacillati</taxon>
        <taxon>Chloroflexota</taxon>
        <taxon>Dehalococcoidia</taxon>
        <taxon>Dehalococcoidales</taxon>
        <taxon>Dehalococcoidaceae</taxon>
        <taxon>Dehalogenimonas</taxon>
    </lineage>
</organism>
<reference evidence="1 2" key="1">
    <citation type="submission" date="2024-03" db="EMBL/GenBank/DDBJ databases">
        <title>A Dehalogenimonas Isolated from Estuarine Sediments Dihaloeliminates Chlorinated Alkanes.</title>
        <authorList>
            <person name="Yang Y."/>
            <person name="Wang H."/>
        </authorList>
    </citation>
    <scope>NUCLEOTIDE SEQUENCE [LARGE SCALE GENOMIC DNA]</scope>
    <source>
        <strain evidence="1 2">W</strain>
    </source>
</reference>
<dbReference type="RefSeq" id="WP_338737347.1">
    <property type="nucleotide sequence ID" value="NZ_CP146612.1"/>
</dbReference>